<feature type="region of interest" description="Disordered" evidence="1">
    <location>
        <begin position="156"/>
        <end position="385"/>
    </location>
</feature>
<feature type="transmembrane region" description="Helical" evidence="2">
    <location>
        <begin position="129"/>
        <end position="150"/>
    </location>
</feature>
<feature type="domain" description="DUF6542" evidence="3">
    <location>
        <begin position="33"/>
        <end position="153"/>
    </location>
</feature>
<feature type="compositionally biased region" description="Pro residues" evidence="1">
    <location>
        <begin position="328"/>
        <end position="341"/>
    </location>
</feature>
<accession>A0A5Q3QB20</accession>
<evidence type="ECO:0000256" key="2">
    <source>
        <dbReference type="SAM" id="Phobius"/>
    </source>
</evidence>
<name>A0A5Q3QB20_9PSEU</name>
<dbReference type="AlphaFoldDB" id="A0A5Q3QB20"/>
<dbReference type="KEGG" id="sace:GIY23_03945"/>
<feature type="transmembrane region" description="Helical" evidence="2">
    <location>
        <begin position="61"/>
        <end position="78"/>
    </location>
</feature>
<proteinExistence type="predicted"/>
<dbReference type="Pfam" id="PF20177">
    <property type="entry name" value="DUF6542"/>
    <property type="match status" value="1"/>
</dbReference>
<evidence type="ECO:0000313" key="5">
    <source>
        <dbReference type="Proteomes" id="UP000371041"/>
    </source>
</evidence>
<feature type="compositionally biased region" description="Pro residues" evidence="1">
    <location>
        <begin position="353"/>
        <end position="374"/>
    </location>
</feature>
<dbReference type="RefSeq" id="WP_154075412.1">
    <property type="nucleotide sequence ID" value="NZ_CP045929.1"/>
</dbReference>
<reference evidence="5" key="1">
    <citation type="submission" date="2019-11" db="EMBL/GenBank/DDBJ databases">
        <title>The complete genome sequence of Saccharopolyspora sp. E2A.</title>
        <authorList>
            <person name="Zhang G."/>
        </authorList>
    </citation>
    <scope>NUCLEOTIDE SEQUENCE [LARGE SCALE GENOMIC DNA]</scope>
    <source>
        <strain evidence="5">E2A</strain>
    </source>
</reference>
<protein>
    <recommendedName>
        <fullName evidence="3">DUF6542 domain-containing protein</fullName>
    </recommendedName>
</protein>
<keyword evidence="5" id="KW-1185">Reference proteome</keyword>
<dbReference type="InterPro" id="IPR046672">
    <property type="entry name" value="DUF6542"/>
</dbReference>
<keyword evidence="2" id="KW-0812">Transmembrane</keyword>
<gene>
    <name evidence="4" type="ORF">GIY23_03945</name>
</gene>
<sequence length="385" mass="40408">MTATRERPSAPSPNDGALAWADRSAFPTMRGKAWWIALAFSVLPTALGTLADVLLWSRPGLLFTACFFVGSVMSVLLVRRRSVYGPMVTPPLVLAVTMPIVVLLAGSGAPEGGGTTATALALASPLINGFPTMAATTVATLVIGLVRMFVLERKPAQANADAPTRKTKPRKPASGNRAEKATAHAGEQGGQRPTATKQPRDERGRPTRDSGRGKEPGRKRPAGDRGETPARGGPGRGRADEQQPGKGRGGAPQPGRDRARDPQPGKGRNPAPPPGQGRTGQPQPGNGRGSEPPPGRGSTPPPGRRAPSRQAPERGEPPPARRRGNEPQRPPGNEPPSPPGGRPQRPPEKPQRPPENQPRPPGGPAQPPPGTQPPRRPRPPRRDPG</sequence>
<dbReference type="Proteomes" id="UP000371041">
    <property type="component" value="Chromosome"/>
</dbReference>
<keyword evidence="2" id="KW-1133">Transmembrane helix</keyword>
<dbReference type="EMBL" id="CP045929">
    <property type="protein sequence ID" value="QGK68809.1"/>
    <property type="molecule type" value="Genomic_DNA"/>
</dbReference>
<evidence type="ECO:0000259" key="3">
    <source>
        <dbReference type="Pfam" id="PF20177"/>
    </source>
</evidence>
<keyword evidence="2" id="KW-0472">Membrane</keyword>
<evidence type="ECO:0000313" key="4">
    <source>
        <dbReference type="EMBL" id="QGK68809.1"/>
    </source>
</evidence>
<feature type="compositionally biased region" description="Basic and acidic residues" evidence="1">
    <location>
        <begin position="198"/>
        <end position="228"/>
    </location>
</feature>
<organism evidence="4 5">
    <name type="scientific">Allosaccharopolyspora coralli</name>
    <dbReference type="NCBI Taxonomy" id="2665642"/>
    <lineage>
        <taxon>Bacteria</taxon>
        <taxon>Bacillati</taxon>
        <taxon>Actinomycetota</taxon>
        <taxon>Actinomycetes</taxon>
        <taxon>Pseudonocardiales</taxon>
        <taxon>Pseudonocardiaceae</taxon>
        <taxon>Allosaccharopolyspora</taxon>
    </lineage>
</organism>
<evidence type="ECO:0000256" key="1">
    <source>
        <dbReference type="SAM" id="MobiDB-lite"/>
    </source>
</evidence>
<feature type="compositionally biased region" description="Pro residues" evidence="1">
    <location>
        <begin position="291"/>
        <end position="304"/>
    </location>
</feature>
<feature type="transmembrane region" description="Helical" evidence="2">
    <location>
        <begin position="90"/>
        <end position="109"/>
    </location>
</feature>
<feature type="transmembrane region" description="Helical" evidence="2">
    <location>
        <begin position="33"/>
        <end position="55"/>
    </location>
</feature>